<dbReference type="InterPro" id="IPR014166">
    <property type="entry name" value="Tol-Pal_acyl-CoA_thioesterase"/>
</dbReference>
<gene>
    <name evidence="4" type="ORF">GCM10008179_29840</name>
</gene>
<keyword evidence="5" id="KW-1185">Reference proteome</keyword>
<dbReference type="NCBIfam" id="TIGR02799">
    <property type="entry name" value="thio_ybgC"/>
    <property type="match status" value="1"/>
</dbReference>
<protein>
    <submittedName>
        <fullName evidence="4">Tol-pal system-associated acyl-CoA thioesterase</fullName>
    </submittedName>
</protein>
<reference evidence="4" key="1">
    <citation type="journal article" date="2014" name="Int. J. Syst. Evol. Microbiol.">
        <title>Complete genome sequence of Corynebacterium casei LMG S-19264T (=DSM 44701T), isolated from a smear-ripened cheese.</title>
        <authorList>
            <consortium name="US DOE Joint Genome Institute (JGI-PGF)"/>
            <person name="Walter F."/>
            <person name="Albersmeier A."/>
            <person name="Kalinowski J."/>
            <person name="Ruckert C."/>
        </authorList>
    </citation>
    <scope>NUCLEOTIDE SEQUENCE</scope>
    <source>
        <strain evidence="4">VKM B-2347</strain>
    </source>
</reference>
<dbReference type="InterPro" id="IPR008272">
    <property type="entry name" value="HB-CoA_thioesterase_AS"/>
</dbReference>
<reference evidence="4" key="2">
    <citation type="submission" date="2023-01" db="EMBL/GenBank/DDBJ databases">
        <authorList>
            <person name="Sun Q."/>
            <person name="Evtushenko L."/>
        </authorList>
    </citation>
    <scope>NUCLEOTIDE SEQUENCE</scope>
    <source>
        <strain evidence="4">VKM B-2347</strain>
    </source>
</reference>
<comment type="similarity">
    <text evidence="1">Belongs to the 4-hydroxybenzoyl-CoA thioesterase family.</text>
</comment>
<dbReference type="EMBL" id="BSFI01000021">
    <property type="protein sequence ID" value="GLK69346.1"/>
    <property type="molecule type" value="Genomic_DNA"/>
</dbReference>
<dbReference type="Pfam" id="PF03061">
    <property type="entry name" value="4HBT"/>
    <property type="match status" value="1"/>
</dbReference>
<evidence type="ECO:0000256" key="1">
    <source>
        <dbReference type="ARBA" id="ARBA00005953"/>
    </source>
</evidence>
<dbReference type="InterPro" id="IPR006684">
    <property type="entry name" value="YbgC/YbaW"/>
</dbReference>
<evidence type="ECO:0000313" key="5">
    <source>
        <dbReference type="Proteomes" id="UP001143372"/>
    </source>
</evidence>
<dbReference type="Proteomes" id="UP001143372">
    <property type="component" value="Unassembled WGS sequence"/>
</dbReference>
<dbReference type="NCBIfam" id="TIGR00051">
    <property type="entry name" value="YbgC/FadM family acyl-CoA thioesterase"/>
    <property type="match status" value="1"/>
</dbReference>
<dbReference type="InterPro" id="IPR006683">
    <property type="entry name" value="Thioestr_dom"/>
</dbReference>
<keyword evidence="2" id="KW-0378">Hydrolase</keyword>
<proteinExistence type="inferred from homology"/>
<dbReference type="GO" id="GO:0047617">
    <property type="term" value="F:fatty acyl-CoA hydrolase activity"/>
    <property type="evidence" value="ECO:0007669"/>
    <property type="project" value="TreeGrafter"/>
</dbReference>
<dbReference type="PROSITE" id="PS01328">
    <property type="entry name" value="4HBCOA_THIOESTERASE"/>
    <property type="match status" value="1"/>
</dbReference>
<dbReference type="SUPFAM" id="SSF54637">
    <property type="entry name" value="Thioesterase/thiol ester dehydrase-isomerase"/>
    <property type="match status" value="1"/>
</dbReference>
<accession>A0A9W6J1Z6</accession>
<dbReference type="FunFam" id="3.10.129.10:FF:000004">
    <property type="entry name" value="Tol-pal system-associated acyl-CoA thioesterase"/>
    <property type="match status" value="1"/>
</dbReference>
<evidence type="ECO:0000313" key="4">
    <source>
        <dbReference type="EMBL" id="GLK69346.1"/>
    </source>
</evidence>
<dbReference type="RefSeq" id="WP_309298819.1">
    <property type="nucleotide sequence ID" value="NZ_BSFI01000021.1"/>
</dbReference>
<evidence type="ECO:0000256" key="2">
    <source>
        <dbReference type="ARBA" id="ARBA00022801"/>
    </source>
</evidence>
<evidence type="ECO:0000259" key="3">
    <source>
        <dbReference type="Pfam" id="PF03061"/>
    </source>
</evidence>
<dbReference type="CDD" id="cd00586">
    <property type="entry name" value="4HBT"/>
    <property type="match status" value="1"/>
</dbReference>
<dbReference type="InterPro" id="IPR029069">
    <property type="entry name" value="HotDog_dom_sf"/>
</dbReference>
<feature type="domain" description="Thioesterase" evidence="3">
    <location>
        <begin position="33"/>
        <end position="117"/>
    </location>
</feature>
<sequence length="146" mass="16626">MTADATDGLGGRMEGVRHVLTLRIYYEDTDFSGVVYHGSYLRFLDRGRTEILRAIDFDHHELYQARREGFVVRRMTIDYIRPAVMDDIITVTTAAEDVKAASLVLRQTVTRGGETLVAAAVQCAYLRDGRPARMPARMREQMLRTE</sequence>
<name>A0A9W6J1Z6_9HYPH</name>
<comment type="caution">
    <text evidence="4">The sequence shown here is derived from an EMBL/GenBank/DDBJ whole genome shotgun (WGS) entry which is preliminary data.</text>
</comment>
<dbReference type="InterPro" id="IPR050563">
    <property type="entry name" value="4-hydroxybenzoyl-CoA_TE"/>
</dbReference>
<dbReference type="AlphaFoldDB" id="A0A9W6J1Z6"/>
<dbReference type="PIRSF" id="PIRSF003230">
    <property type="entry name" value="YbgC"/>
    <property type="match status" value="1"/>
</dbReference>
<dbReference type="PANTHER" id="PTHR31793">
    <property type="entry name" value="4-HYDROXYBENZOYL-COA THIOESTERASE FAMILY MEMBER"/>
    <property type="match status" value="1"/>
</dbReference>
<dbReference type="Gene3D" id="3.10.129.10">
    <property type="entry name" value="Hotdog Thioesterase"/>
    <property type="match status" value="1"/>
</dbReference>
<organism evidence="4 5">
    <name type="scientific">Hansschlegelia plantiphila</name>
    <dbReference type="NCBI Taxonomy" id="374655"/>
    <lineage>
        <taxon>Bacteria</taxon>
        <taxon>Pseudomonadati</taxon>
        <taxon>Pseudomonadota</taxon>
        <taxon>Alphaproteobacteria</taxon>
        <taxon>Hyphomicrobiales</taxon>
        <taxon>Methylopilaceae</taxon>
        <taxon>Hansschlegelia</taxon>
    </lineage>
</organism>
<dbReference type="PANTHER" id="PTHR31793:SF37">
    <property type="entry name" value="ACYL-COA THIOESTER HYDROLASE YBGC"/>
    <property type="match status" value="1"/>
</dbReference>